<dbReference type="AlphaFoldDB" id="A0A6N2MZL9"/>
<organism evidence="2">
    <name type="scientific">Salix viminalis</name>
    <name type="common">Common osier</name>
    <name type="synonym">Basket willow</name>
    <dbReference type="NCBI Taxonomy" id="40686"/>
    <lineage>
        <taxon>Eukaryota</taxon>
        <taxon>Viridiplantae</taxon>
        <taxon>Streptophyta</taxon>
        <taxon>Embryophyta</taxon>
        <taxon>Tracheophyta</taxon>
        <taxon>Spermatophyta</taxon>
        <taxon>Magnoliopsida</taxon>
        <taxon>eudicotyledons</taxon>
        <taxon>Gunneridae</taxon>
        <taxon>Pentapetalae</taxon>
        <taxon>rosids</taxon>
        <taxon>fabids</taxon>
        <taxon>Malpighiales</taxon>
        <taxon>Salicaceae</taxon>
        <taxon>Saliceae</taxon>
        <taxon>Salix</taxon>
    </lineage>
</organism>
<proteinExistence type="predicted"/>
<name>A0A6N2MZL9_SALVM</name>
<evidence type="ECO:0000313" key="2">
    <source>
        <dbReference type="EMBL" id="VFU60008.1"/>
    </source>
</evidence>
<reference evidence="2" key="1">
    <citation type="submission" date="2019-03" db="EMBL/GenBank/DDBJ databases">
        <authorList>
            <person name="Mank J."/>
            <person name="Almeida P."/>
        </authorList>
    </citation>
    <scope>NUCLEOTIDE SEQUENCE</scope>
    <source>
        <strain evidence="2">78183</strain>
    </source>
</reference>
<dbReference type="EMBL" id="CAADRP010002041">
    <property type="protein sequence ID" value="VFU60008.1"/>
    <property type="molecule type" value="Genomic_DNA"/>
</dbReference>
<sequence length="62" mass="6768">MTPKELRRVFPSPPIPQISSSSSLDFSSPPQQLLIAKIYHPARSMSNRLAAEALSSLFLGTV</sequence>
<protein>
    <submittedName>
        <fullName evidence="2">Uncharacterized protein</fullName>
    </submittedName>
</protein>
<feature type="region of interest" description="Disordered" evidence="1">
    <location>
        <begin position="1"/>
        <end position="27"/>
    </location>
</feature>
<feature type="compositionally biased region" description="Low complexity" evidence="1">
    <location>
        <begin position="17"/>
        <end position="27"/>
    </location>
</feature>
<gene>
    <name evidence="2" type="ORF">SVIM_LOCUS443643</name>
</gene>
<accession>A0A6N2MZL9</accession>
<evidence type="ECO:0000256" key="1">
    <source>
        <dbReference type="SAM" id="MobiDB-lite"/>
    </source>
</evidence>